<gene>
    <name evidence="2" type="ORF">WI372_17065</name>
</gene>
<protein>
    <submittedName>
        <fullName evidence="2">Uncharacterized protein</fullName>
    </submittedName>
</protein>
<comment type="caution">
    <text evidence="2">The sequence shown here is derived from an EMBL/GenBank/DDBJ whole genome shotgun (WGS) entry which is preliminary data.</text>
</comment>
<proteinExistence type="predicted"/>
<dbReference type="Proteomes" id="UP001484239">
    <property type="component" value="Unassembled WGS sequence"/>
</dbReference>
<dbReference type="EMBL" id="JBBHLI010000014">
    <property type="protein sequence ID" value="MEK9502709.1"/>
    <property type="molecule type" value="Genomic_DNA"/>
</dbReference>
<feature type="region of interest" description="Disordered" evidence="1">
    <location>
        <begin position="379"/>
        <end position="401"/>
    </location>
</feature>
<keyword evidence="3" id="KW-1185">Reference proteome</keyword>
<dbReference type="RefSeq" id="WP_405283601.1">
    <property type="nucleotide sequence ID" value="NZ_CP144380.1"/>
</dbReference>
<accession>A0ABU9ED76</accession>
<reference evidence="2 3" key="1">
    <citation type="submission" date="2024-02" db="EMBL/GenBank/DDBJ databases">
        <title>A novel Gemmatimonadota bacterium.</title>
        <authorList>
            <person name="Du Z.-J."/>
            <person name="Ye Y.-Q."/>
        </authorList>
    </citation>
    <scope>NUCLEOTIDE SEQUENCE [LARGE SCALE GENOMIC DNA]</scope>
    <source>
        <strain evidence="2 3">DH-20</strain>
    </source>
</reference>
<sequence>MPTHPPDLGRRVAITHNGLRVVGAARELFSGVDEPTAVDLRPGRSDDALFGVRLTLRSHQKQPIVPTVLDALTRFIRDSGVELPALEKGVPVSIEPTRTAGVVWRDGVESRAWSGELIWRAAHPTVRGGRVTHHVVLEERPHYDRLTLRITADDGVESVRRWVGAGQVRPAWLDELADQFTVGAWGSGLQARSLDELVIEDFVRTTLLGRRDYPVAVLAPRDDGSYALEPNEVARELMGIAPLYVIDRHASTFRLTDTVGDKRLSCFFGALRIFMPGFTASDDPYDHPLLVQDRLVDPVMRAAEIGRAAMFVAQRLEMPDPFGWEVVEPEPAPDLEVAIDLSLPAAIEADAAPPDEDGGAGAVPRSIADVPESAAVALPAGAGSTGTDAASPAPERPPPSAELQQVLERVRQNALLLQANSALLQANAEQLRRVHDTQAQILMAITRLTEETERVRTLTNVRSAGTAALERQITRLRDVVEARLPPELTWTVPADSHRDPAGVDAVGEALAADELLAAVEAAAEAWPDDLLVLPQALVSAADSPYEDAERVHAVLEAMAAVARRRMAGGLGVPLREAFREFGVDYRGGISDSTSARLREQYRFVDPESPEAHEYDCVEHIALGNSRDARYCLRIYFTSRAKAENRFVIGHIGRHFEIGMTN</sequence>
<name>A0ABU9ED76_9BACT</name>
<evidence type="ECO:0000256" key="1">
    <source>
        <dbReference type="SAM" id="MobiDB-lite"/>
    </source>
</evidence>
<evidence type="ECO:0000313" key="2">
    <source>
        <dbReference type="EMBL" id="MEK9502709.1"/>
    </source>
</evidence>
<organism evidence="2 3">
    <name type="scientific">Gaopeijia maritima</name>
    <dbReference type="NCBI Taxonomy" id="3119007"/>
    <lineage>
        <taxon>Bacteria</taxon>
        <taxon>Pseudomonadati</taxon>
        <taxon>Gemmatimonadota</taxon>
        <taxon>Longimicrobiia</taxon>
        <taxon>Gaopeijiales</taxon>
        <taxon>Gaopeijiaceae</taxon>
        <taxon>Gaopeijia</taxon>
    </lineage>
</organism>
<feature type="compositionally biased region" description="Low complexity" evidence="1">
    <location>
        <begin position="379"/>
        <end position="393"/>
    </location>
</feature>
<evidence type="ECO:0000313" key="3">
    <source>
        <dbReference type="Proteomes" id="UP001484239"/>
    </source>
</evidence>